<protein>
    <submittedName>
        <fullName evidence="11">Sulfate ABC transporter permease subunit CysW</fullName>
    </submittedName>
</protein>
<dbReference type="InterPro" id="IPR011866">
    <property type="entry name" value="CysW_permease"/>
</dbReference>
<comment type="subunit">
    <text evidence="2">The complex is composed of two ATP-binding proteins (CysA), two transmembrane proteins (CysT and CysW) and a solute-binding protein (CysP).</text>
</comment>
<dbReference type="NCBIfam" id="TIGR02140">
    <property type="entry name" value="permease_CysW"/>
    <property type="match status" value="1"/>
</dbReference>
<keyword evidence="3" id="KW-0813">Transport</keyword>
<keyword evidence="5 9" id="KW-1133">Transmembrane helix</keyword>
<dbReference type="NCBIfam" id="TIGR00969">
    <property type="entry name" value="3a0106s02"/>
    <property type="match status" value="1"/>
</dbReference>
<keyword evidence="4 9" id="KW-0812">Transmembrane</keyword>
<dbReference type="AlphaFoldDB" id="A0A964E044"/>
<feature type="transmembrane region" description="Helical" evidence="9">
    <location>
        <begin position="246"/>
        <end position="270"/>
    </location>
</feature>
<gene>
    <name evidence="11" type="primary">cysW</name>
    <name evidence="11" type="ORF">ASILVAE211_14160</name>
</gene>
<feature type="transmembrane region" description="Helical" evidence="9">
    <location>
        <begin position="201"/>
        <end position="226"/>
    </location>
</feature>
<evidence type="ECO:0000256" key="8">
    <source>
        <dbReference type="ARBA" id="ARBA00025323"/>
    </source>
</evidence>
<accession>A0A964E044</accession>
<feature type="transmembrane region" description="Helical" evidence="9">
    <location>
        <begin position="64"/>
        <end position="86"/>
    </location>
</feature>
<dbReference type="InterPro" id="IPR000515">
    <property type="entry name" value="MetI-like"/>
</dbReference>
<evidence type="ECO:0000259" key="10">
    <source>
        <dbReference type="PROSITE" id="PS50928"/>
    </source>
</evidence>
<keyword evidence="7 9" id="KW-0472">Membrane</keyword>
<name>A0A964E044_9PROT</name>
<feature type="domain" description="ABC transmembrane type-1" evidence="10">
    <location>
        <begin position="64"/>
        <end position="265"/>
    </location>
</feature>
<dbReference type="GO" id="GO:0005886">
    <property type="term" value="C:plasma membrane"/>
    <property type="evidence" value="ECO:0007669"/>
    <property type="project" value="UniProtKB-SubCell"/>
</dbReference>
<proteinExistence type="predicted"/>
<evidence type="ECO:0000256" key="7">
    <source>
        <dbReference type="ARBA" id="ARBA00023136"/>
    </source>
</evidence>
<evidence type="ECO:0000256" key="3">
    <source>
        <dbReference type="ARBA" id="ARBA00022448"/>
    </source>
</evidence>
<dbReference type="CDD" id="cd06261">
    <property type="entry name" value="TM_PBP2"/>
    <property type="match status" value="1"/>
</dbReference>
<keyword evidence="12" id="KW-1185">Reference proteome</keyword>
<dbReference type="PANTHER" id="PTHR30406">
    <property type="entry name" value="SULFATE TRANSPORT SYSTEM PERMEASE PROTEIN"/>
    <property type="match status" value="1"/>
</dbReference>
<dbReference type="GO" id="GO:0015419">
    <property type="term" value="F:ABC-type sulfate transporter activity"/>
    <property type="evidence" value="ECO:0007669"/>
    <property type="project" value="InterPro"/>
</dbReference>
<dbReference type="Pfam" id="PF00528">
    <property type="entry name" value="BPD_transp_1"/>
    <property type="match status" value="1"/>
</dbReference>
<organism evidence="11 12">
    <name type="scientific">Acidisoma silvae</name>
    <dbReference type="NCBI Taxonomy" id="2802396"/>
    <lineage>
        <taxon>Bacteria</taxon>
        <taxon>Pseudomonadati</taxon>
        <taxon>Pseudomonadota</taxon>
        <taxon>Alphaproteobacteria</taxon>
        <taxon>Acetobacterales</taxon>
        <taxon>Acidocellaceae</taxon>
        <taxon>Acidisoma</taxon>
    </lineage>
</organism>
<comment type="function">
    <text evidence="8">Part of the ABC transporter complex CysAWTP (TC 3.A.1.6.1) involved in sulfate/thiosulfate import. Probably responsible for the translocation of the substrate across the membrane.</text>
</comment>
<dbReference type="InterPro" id="IPR005667">
    <property type="entry name" value="Sulph_transpt2"/>
</dbReference>
<reference evidence="11" key="1">
    <citation type="journal article" date="2021" name="Microorganisms">
        <title>Acidisoma silvae sp. nov. and Acidisomacellulosilytica sp. nov., Two Acidophilic Bacteria Isolated from Decaying Wood, Hydrolyzing Cellulose and Producing Poly-3-hydroxybutyrate.</title>
        <authorList>
            <person name="Mieszkin S."/>
            <person name="Pouder E."/>
            <person name="Uroz S."/>
            <person name="Simon-Colin C."/>
            <person name="Alain K."/>
        </authorList>
    </citation>
    <scope>NUCLEOTIDE SEQUENCE</scope>
    <source>
        <strain evidence="11">HW T2.11</strain>
    </source>
</reference>
<comment type="caution">
    <text evidence="11">The sequence shown here is derived from an EMBL/GenBank/DDBJ whole genome shotgun (WGS) entry which is preliminary data.</text>
</comment>
<evidence type="ECO:0000313" key="11">
    <source>
        <dbReference type="EMBL" id="MCB8876333.1"/>
    </source>
</evidence>
<evidence type="ECO:0000313" key="12">
    <source>
        <dbReference type="Proteomes" id="UP000708298"/>
    </source>
</evidence>
<feature type="transmembrane region" description="Helical" evidence="9">
    <location>
        <begin position="98"/>
        <end position="120"/>
    </location>
</feature>
<reference evidence="11" key="2">
    <citation type="submission" date="2021-01" db="EMBL/GenBank/DDBJ databases">
        <authorList>
            <person name="Mieszkin S."/>
            <person name="Pouder E."/>
            <person name="Alain K."/>
        </authorList>
    </citation>
    <scope>NUCLEOTIDE SEQUENCE</scope>
    <source>
        <strain evidence="11">HW T2.11</strain>
    </source>
</reference>
<comment type="subcellular location">
    <subcellularLocation>
        <location evidence="1">Cell membrane</location>
        <topology evidence="1">Multi-pass membrane protein</topology>
    </subcellularLocation>
</comment>
<dbReference type="PANTHER" id="PTHR30406:SF1">
    <property type="entry name" value="SULFATE TRANSPORT SYSTEM PERMEASE PROTEIN CYSW"/>
    <property type="match status" value="1"/>
</dbReference>
<evidence type="ECO:0000256" key="4">
    <source>
        <dbReference type="ARBA" id="ARBA00022692"/>
    </source>
</evidence>
<evidence type="ECO:0000256" key="2">
    <source>
        <dbReference type="ARBA" id="ARBA00011779"/>
    </source>
</evidence>
<evidence type="ECO:0000256" key="5">
    <source>
        <dbReference type="ARBA" id="ARBA00022989"/>
    </source>
</evidence>
<dbReference type="Proteomes" id="UP000708298">
    <property type="component" value="Unassembled WGS sequence"/>
</dbReference>
<dbReference type="PROSITE" id="PS50928">
    <property type="entry name" value="ABC_TM1"/>
    <property type="match status" value="1"/>
</dbReference>
<dbReference type="SUPFAM" id="SSF161098">
    <property type="entry name" value="MetI-like"/>
    <property type="match status" value="1"/>
</dbReference>
<evidence type="ECO:0000256" key="6">
    <source>
        <dbReference type="ARBA" id="ARBA00023032"/>
    </source>
</evidence>
<sequence length="285" mass="30589">MAKRPAVGLRRQGGVANVIMIVVALVFMVLFLLLPLVTVFAQAFASGLSGYIASITDPNTLSAIWLTLIVAAVALVVNVVFGLAGSWALARFRFPGRLAILTVLDLPFSVSPVVAGLMLVLLYGRQGWLGPWLEAHNLKIIFALPGMIIATIFVTLPFVARELIPLMEEQGADEEEAAILLGASGWQMFWRITIPKLRWGLLYGVLLSNARAMGEFGAVSVVSGNILGLTDTMSLDVKALYDGYNIVGSFAVASLLASLALVTLVAKTVLERQFLTRSTKEEVSA</sequence>
<feature type="transmembrane region" description="Helical" evidence="9">
    <location>
        <begin position="21"/>
        <end position="44"/>
    </location>
</feature>
<feature type="transmembrane region" description="Helical" evidence="9">
    <location>
        <begin position="140"/>
        <end position="160"/>
    </location>
</feature>
<keyword evidence="6" id="KW-0764">Sulfate transport</keyword>
<dbReference type="RefSeq" id="WP_227321983.1">
    <property type="nucleotide sequence ID" value="NZ_JAESVB010000005.1"/>
</dbReference>
<evidence type="ECO:0000256" key="1">
    <source>
        <dbReference type="ARBA" id="ARBA00004651"/>
    </source>
</evidence>
<evidence type="ECO:0000256" key="9">
    <source>
        <dbReference type="SAM" id="Phobius"/>
    </source>
</evidence>
<dbReference type="EMBL" id="JAESVB010000005">
    <property type="protein sequence ID" value="MCB8876333.1"/>
    <property type="molecule type" value="Genomic_DNA"/>
</dbReference>
<dbReference type="InterPro" id="IPR035906">
    <property type="entry name" value="MetI-like_sf"/>
</dbReference>
<dbReference type="Gene3D" id="1.10.3720.10">
    <property type="entry name" value="MetI-like"/>
    <property type="match status" value="1"/>
</dbReference>